<dbReference type="SUPFAM" id="SSF56784">
    <property type="entry name" value="HAD-like"/>
    <property type="match status" value="1"/>
</dbReference>
<proteinExistence type="predicted"/>
<gene>
    <name evidence="1" type="ORF">RJ640_020384</name>
</gene>
<name>A0AA88QFI8_9ASTE</name>
<accession>A0AA88QFI8</accession>
<protein>
    <submittedName>
        <fullName evidence="1">Uncharacterized protein</fullName>
    </submittedName>
</protein>
<dbReference type="Proteomes" id="UP001187471">
    <property type="component" value="Unassembled WGS sequence"/>
</dbReference>
<dbReference type="InterPro" id="IPR036412">
    <property type="entry name" value="HAD-like_sf"/>
</dbReference>
<evidence type="ECO:0000313" key="2">
    <source>
        <dbReference type="Proteomes" id="UP001187471"/>
    </source>
</evidence>
<sequence length="129" mass="13739">MALRLLSTPSPTSSSSQSHLTSFFFSSRSLSRPHSVIQRRSRAPTFSRRLVARACVKLEEEESAAGGTGSEWGKVSAVLFDMDGVLCDSEEPSRLAAVDVFAEMGVEVAVEDFVPFMGTADPTAPVAAA</sequence>
<dbReference type="Gene3D" id="1.10.150.240">
    <property type="entry name" value="Putative phosphatase, domain 2"/>
    <property type="match status" value="1"/>
</dbReference>
<comment type="caution">
    <text evidence="1">The sequence shown here is derived from an EMBL/GenBank/DDBJ whole genome shotgun (WGS) entry which is preliminary data.</text>
</comment>
<dbReference type="Gene3D" id="3.40.50.1000">
    <property type="entry name" value="HAD superfamily/HAD-like"/>
    <property type="match status" value="1"/>
</dbReference>
<keyword evidence="2" id="KW-1185">Reference proteome</keyword>
<dbReference type="InterPro" id="IPR023198">
    <property type="entry name" value="PGP-like_dom2"/>
</dbReference>
<evidence type="ECO:0000313" key="1">
    <source>
        <dbReference type="EMBL" id="KAK2968748.1"/>
    </source>
</evidence>
<dbReference type="InterPro" id="IPR023214">
    <property type="entry name" value="HAD_sf"/>
</dbReference>
<organism evidence="1 2">
    <name type="scientific">Escallonia rubra</name>
    <dbReference type="NCBI Taxonomy" id="112253"/>
    <lineage>
        <taxon>Eukaryota</taxon>
        <taxon>Viridiplantae</taxon>
        <taxon>Streptophyta</taxon>
        <taxon>Embryophyta</taxon>
        <taxon>Tracheophyta</taxon>
        <taxon>Spermatophyta</taxon>
        <taxon>Magnoliopsida</taxon>
        <taxon>eudicotyledons</taxon>
        <taxon>Gunneridae</taxon>
        <taxon>Pentapetalae</taxon>
        <taxon>asterids</taxon>
        <taxon>campanulids</taxon>
        <taxon>Escalloniales</taxon>
        <taxon>Escalloniaceae</taxon>
        <taxon>Escallonia</taxon>
    </lineage>
</organism>
<dbReference type="EMBL" id="JAVXUO010002885">
    <property type="protein sequence ID" value="KAK2968748.1"/>
    <property type="molecule type" value="Genomic_DNA"/>
</dbReference>
<reference evidence="1" key="1">
    <citation type="submission" date="2022-12" db="EMBL/GenBank/DDBJ databases">
        <title>Draft genome assemblies for two species of Escallonia (Escalloniales).</title>
        <authorList>
            <person name="Chanderbali A."/>
            <person name="Dervinis C."/>
            <person name="Anghel I."/>
            <person name="Soltis D."/>
            <person name="Soltis P."/>
            <person name="Zapata F."/>
        </authorList>
    </citation>
    <scope>NUCLEOTIDE SEQUENCE</scope>
    <source>
        <strain evidence="1">UCBG92.1500</strain>
        <tissue evidence="1">Leaf</tissue>
    </source>
</reference>
<dbReference type="AlphaFoldDB" id="A0AA88QFI8"/>